<sequence length="108" mass="11576">MHGKAFIYPKDCRTAVAHTATNIPFSCAWNLPAKNDRMDPSHGFSNRGRCMQLKLALGTDPPAIGSLVQREPPKESVCRVLFFLSMAGTVALLVKNPPTASLGLGNPG</sequence>
<dbReference type="EMBL" id="FNZH01000011">
    <property type="protein sequence ID" value="SEJ75618.1"/>
    <property type="molecule type" value="Genomic_DNA"/>
</dbReference>
<keyword evidence="2" id="KW-1185">Reference proteome</keyword>
<organism evidence="1 2">
    <name type="scientific">Cyclobacterium xiamenense</name>
    <dbReference type="NCBI Taxonomy" id="1297121"/>
    <lineage>
        <taxon>Bacteria</taxon>
        <taxon>Pseudomonadati</taxon>
        <taxon>Bacteroidota</taxon>
        <taxon>Cytophagia</taxon>
        <taxon>Cytophagales</taxon>
        <taxon>Cyclobacteriaceae</taxon>
        <taxon>Cyclobacterium</taxon>
    </lineage>
</organism>
<gene>
    <name evidence="1" type="ORF">SAMN05192553_11176</name>
</gene>
<proteinExistence type="predicted"/>
<evidence type="ECO:0000313" key="2">
    <source>
        <dbReference type="Proteomes" id="UP000199403"/>
    </source>
</evidence>
<dbReference type="STRING" id="1416801.SAMN05192553_11176"/>
<evidence type="ECO:0000313" key="1">
    <source>
        <dbReference type="EMBL" id="SEJ75618.1"/>
    </source>
</evidence>
<reference evidence="2" key="1">
    <citation type="submission" date="2016-10" db="EMBL/GenBank/DDBJ databases">
        <authorList>
            <person name="Varghese N."/>
            <person name="Submissions S."/>
        </authorList>
    </citation>
    <scope>NUCLEOTIDE SEQUENCE [LARGE SCALE GENOMIC DNA]</scope>
    <source>
        <strain evidence="2">IBRC-M 10761</strain>
    </source>
</reference>
<accession>A0A1H7BDT7</accession>
<protein>
    <submittedName>
        <fullName evidence="1">Uncharacterized protein</fullName>
    </submittedName>
</protein>
<dbReference type="AlphaFoldDB" id="A0A1H7BDT7"/>
<dbReference type="Proteomes" id="UP000199403">
    <property type="component" value="Unassembled WGS sequence"/>
</dbReference>
<name>A0A1H7BDT7_9BACT</name>